<evidence type="ECO:0000256" key="8">
    <source>
        <dbReference type="ARBA" id="ARBA00023065"/>
    </source>
</evidence>
<dbReference type="EMBL" id="QKQS01000003">
    <property type="protein sequence ID" value="PZA13777.1"/>
    <property type="molecule type" value="Genomic_DNA"/>
</dbReference>
<feature type="domain" description="TonB-dependent receptor plug" evidence="18">
    <location>
        <begin position="51"/>
        <end position="153"/>
    </location>
</feature>
<evidence type="ECO:0000256" key="15">
    <source>
        <dbReference type="RuleBase" id="RU003357"/>
    </source>
</evidence>
<dbReference type="PROSITE" id="PS01156">
    <property type="entry name" value="TONB_DEPENDENT_REC_2"/>
    <property type="match status" value="1"/>
</dbReference>
<evidence type="ECO:0000259" key="18">
    <source>
        <dbReference type="Pfam" id="PF07715"/>
    </source>
</evidence>
<organism evidence="19 20">
    <name type="scientific">Rhodopseudomonas palustris</name>
    <dbReference type="NCBI Taxonomy" id="1076"/>
    <lineage>
        <taxon>Bacteria</taxon>
        <taxon>Pseudomonadati</taxon>
        <taxon>Pseudomonadota</taxon>
        <taxon>Alphaproteobacteria</taxon>
        <taxon>Hyphomicrobiales</taxon>
        <taxon>Nitrobacteraceae</taxon>
        <taxon>Rhodopseudomonas</taxon>
    </lineage>
</organism>
<keyword evidence="7" id="KW-0408">Iron</keyword>
<reference evidence="19 20" key="1">
    <citation type="submission" date="2018-06" db="EMBL/GenBank/DDBJ databases">
        <title>Draft Whole-Genome Sequence of the purple photosynthetic bacterium Rhodospeudomonas palustris XCP.</title>
        <authorList>
            <person name="Rayyan A."/>
            <person name="Meyer T.E."/>
            <person name="Kyndt J.A."/>
        </authorList>
    </citation>
    <scope>NUCLEOTIDE SEQUENCE [LARGE SCALE GENOMIC DNA]</scope>
    <source>
        <strain evidence="19 20">XCP</strain>
    </source>
</reference>
<sequence>MFLKASWLAAISSLTLIASNHSLRAQTASSTQIPLDTISVTANKREQAIDKVDGGVSVATAAELREKNVRSVDDLQKVFPGLVINSRGTNVYANFTIRGMSSPDYYSPSVQVYVDGVPQASSAMVQTLDNVERVEFLRGPQGSLYGRNAFGGVINIITRKPRESTATVFGTAANRLFAAGVNATGVLIPETLFFDLSVKETHRVGQLKDSNGGNNHIDGSDDFFGRVGLRYAPLGGPFDANMWVSRDHLRSREENAVLDSDVANRIYRSSILGPYNELTRHTTNAGISWNYRFGDMTLSSTTSFQDVDLQRKLFGGEYPETDRNFYQEMKLTYDGGGPLKGVVGASYWNDWFTRNAMPGTPYASRNKVESRSAAVFGEFTYALTDRLDVTAGARGAYDWSSVDFSGLDFATFGSMAFDERASFTSFQPKVSLGYQLTDQVRLYGLISEGYKAGGFNHAVSFAADALPYKPETAWNYEIGARTSLFGGVLTLSTALYHIDSKDKQIYVGPVGMQVIRNAGEARSQGIEVEAVLKPTDRLTLTANAAFGRSEFTEFVDPLSGVNYTGNRVPFAPDVTANLSSRYQVDQNVLPGQLYLSGAVHAVSRSYFDEANSLSQGAFATYDAAVEFVFDQGPALRIFAENLTDEAYRTHSYRYLGTTLSVVGQGRLIGASMRMQF</sequence>
<dbReference type="Pfam" id="PF07715">
    <property type="entry name" value="Plug"/>
    <property type="match status" value="1"/>
</dbReference>
<evidence type="ECO:0000256" key="1">
    <source>
        <dbReference type="ARBA" id="ARBA00004571"/>
    </source>
</evidence>
<evidence type="ECO:0000256" key="5">
    <source>
        <dbReference type="ARBA" id="ARBA00022692"/>
    </source>
</evidence>
<proteinExistence type="inferred from homology"/>
<evidence type="ECO:0000256" key="14">
    <source>
        <dbReference type="PROSITE-ProRule" id="PRU10144"/>
    </source>
</evidence>
<keyword evidence="10 12" id="KW-0472">Membrane</keyword>
<keyword evidence="2 12" id="KW-0813">Transport</keyword>
<keyword evidence="6 16" id="KW-0732">Signal</keyword>
<dbReference type="InterPro" id="IPR010916">
    <property type="entry name" value="TonB_box_CS"/>
</dbReference>
<dbReference type="Gene3D" id="2.40.170.20">
    <property type="entry name" value="TonB-dependent receptor, beta-barrel domain"/>
    <property type="match status" value="1"/>
</dbReference>
<dbReference type="PROSITE" id="PS52016">
    <property type="entry name" value="TONB_DEPENDENT_REC_3"/>
    <property type="match status" value="1"/>
</dbReference>
<evidence type="ECO:0000259" key="17">
    <source>
        <dbReference type="Pfam" id="PF00593"/>
    </source>
</evidence>
<dbReference type="InterPro" id="IPR000531">
    <property type="entry name" value="Beta-barrel_TonB"/>
</dbReference>
<dbReference type="PANTHER" id="PTHR32552:SF81">
    <property type="entry name" value="TONB-DEPENDENT OUTER MEMBRANE RECEPTOR"/>
    <property type="match status" value="1"/>
</dbReference>
<evidence type="ECO:0000256" key="9">
    <source>
        <dbReference type="ARBA" id="ARBA00023077"/>
    </source>
</evidence>
<feature type="short sequence motif" description="TonB C-terminal box" evidence="14">
    <location>
        <begin position="659"/>
        <end position="676"/>
    </location>
</feature>
<comment type="caution">
    <text evidence="19">The sequence shown here is derived from an EMBL/GenBank/DDBJ whole genome shotgun (WGS) entry which is preliminary data.</text>
</comment>
<keyword evidence="8" id="KW-0406">Ion transport</keyword>
<evidence type="ECO:0000256" key="16">
    <source>
        <dbReference type="SAM" id="SignalP"/>
    </source>
</evidence>
<name>A0A323UNA8_RHOPL</name>
<keyword evidence="19" id="KW-0675">Receptor</keyword>
<comment type="similarity">
    <text evidence="12 15">Belongs to the TonB-dependent receptor family.</text>
</comment>
<evidence type="ECO:0000256" key="2">
    <source>
        <dbReference type="ARBA" id="ARBA00022448"/>
    </source>
</evidence>
<keyword evidence="4" id="KW-0410">Iron transport</keyword>
<keyword evidence="9 13" id="KW-0798">TonB box</keyword>
<dbReference type="GO" id="GO:0009279">
    <property type="term" value="C:cell outer membrane"/>
    <property type="evidence" value="ECO:0007669"/>
    <property type="project" value="UniProtKB-SubCell"/>
</dbReference>
<evidence type="ECO:0000256" key="4">
    <source>
        <dbReference type="ARBA" id="ARBA00022496"/>
    </source>
</evidence>
<dbReference type="GO" id="GO:0006826">
    <property type="term" value="P:iron ion transport"/>
    <property type="evidence" value="ECO:0007669"/>
    <property type="project" value="UniProtKB-KW"/>
</dbReference>
<keyword evidence="3 12" id="KW-1134">Transmembrane beta strand</keyword>
<dbReference type="Pfam" id="PF00593">
    <property type="entry name" value="TonB_dep_Rec_b-barrel"/>
    <property type="match status" value="1"/>
</dbReference>
<evidence type="ECO:0000256" key="10">
    <source>
        <dbReference type="ARBA" id="ARBA00023136"/>
    </source>
</evidence>
<evidence type="ECO:0000313" key="19">
    <source>
        <dbReference type="EMBL" id="PZA13777.1"/>
    </source>
</evidence>
<evidence type="ECO:0000256" key="12">
    <source>
        <dbReference type="PROSITE-ProRule" id="PRU01360"/>
    </source>
</evidence>
<evidence type="ECO:0000256" key="7">
    <source>
        <dbReference type="ARBA" id="ARBA00023004"/>
    </source>
</evidence>
<dbReference type="SUPFAM" id="SSF56935">
    <property type="entry name" value="Porins"/>
    <property type="match status" value="1"/>
</dbReference>
<dbReference type="OrthoDB" id="9760333at2"/>
<dbReference type="InterPro" id="IPR036942">
    <property type="entry name" value="Beta-barrel_TonB_sf"/>
</dbReference>
<feature type="signal peptide" evidence="16">
    <location>
        <begin position="1"/>
        <end position="24"/>
    </location>
</feature>
<accession>A0A323UNA8</accession>
<feature type="chain" id="PRO_5016368210" evidence="16">
    <location>
        <begin position="25"/>
        <end position="676"/>
    </location>
</feature>
<dbReference type="InterPro" id="IPR010917">
    <property type="entry name" value="TonB_rcpt_CS"/>
</dbReference>
<gene>
    <name evidence="19" type="ORF">DNX69_01575</name>
</gene>
<protein>
    <submittedName>
        <fullName evidence="19">TonB-dependent receptor</fullName>
    </submittedName>
</protein>
<keyword evidence="5 12" id="KW-0812">Transmembrane</keyword>
<comment type="subcellular location">
    <subcellularLocation>
        <location evidence="1 12">Cell outer membrane</location>
        <topology evidence="1 12">Multi-pass membrane protein</topology>
    </subcellularLocation>
</comment>
<dbReference type="Proteomes" id="UP000248134">
    <property type="component" value="Unassembled WGS sequence"/>
</dbReference>
<dbReference type="PANTHER" id="PTHR32552">
    <property type="entry name" value="FERRICHROME IRON RECEPTOR-RELATED"/>
    <property type="match status" value="1"/>
</dbReference>
<evidence type="ECO:0000256" key="6">
    <source>
        <dbReference type="ARBA" id="ARBA00022729"/>
    </source>
</evidence>
<dbReference type="AlphaFoldDB" id="A0A323UNA8"/>
<dbReference type="InterPro" id="IPR039426">
    <property type="entry name" value="TonB-dep_rcpt-like"/>
</dbReference>
<dbReference type="PROSITE" id="PS00430">
    <property type="entry name" value="TONB_DEPENDENT_REC_1"/>
    <property type="match status" value="1"/>
</dbReference>
<keyword evidence="11 12" id="KW-0998">Cell outer membrane</keyword>
<dbReference type="RefSeq" id="WP_110784275.1">
    <property type="nucleotide sequence ID" value="NZ_QKQS01000003.1"/>
</dbReference>
<evidence type="ECO:0000313" key="20">
    <source>
        <dbReference type="Proteomes" id="UP000248134"/>
    </source>
</evidence>
<dbReference type="CDD" id="cd01347">
    <property type="entry name" value="ligand_gated_channel"/>
    <property type="match status" value="1"/>
</dbReference>
<evidence type="ECO:0000256" key="3">
    <source>
        <dbReference type="ARBA" id="ARBA00022452"/>
    </source>
</evidence>
<dbReference type="InterPro" id="IPR012910">
    <property type="entry name" value="Plug_dom"/>
</dbReference>
<evidence type="ECO:0000256" key="11">
    <source>
        <dbReference type="ARBA" id="ARBA00023237"/>
    </source>
</evidence>
<evidence type="ECO:0000256" key="13">
    <source>
        <dbReference type="PROSITE-ProRule" id="PRU10143"/>
    </source>
</evidence>
<feature type="short sequence motif" description="TonB box" evidence="13">
    <location>
        <begin position="37"/>
        <end position="43"/>
    </location>
</feature>
<feature type="domain" description="TonB-dependent receptor-like beta-barrel" evidence="17">
    <location>
        <begin position="216"/>
        <end position="642"/>
    </location>
</feature>